<feature type="chain" id="PRO_5007859936" description="Mid2 domain-containing protein" evidence="3">
    <location>
        <begin position="18"/>
        <end position="406"/>
    </location>
</feature>
<keyword evidence="2" id="KW-1133">Transmembrane helix</keyword>
<evidence type="ECO:0000256" key="1">
    <source>
        <dbReference type="SAM" id="MobiDB-lite"/>
    </source>
</evidence>
<keyword evidence="5" id="KW-1185">Reference proteome</keyword>
<accession>A0A165J9A5</accession>
<name>A0A165J9A5_EXIGL</name>
<feature type="signal peptide" evidence="3">
    <location>
        <begin position="1"/>
        <end position="17"/>
    </location>
</feature>
<dbReference type="EMBL" id="KV425971">
    <property type="protein sequence ID" value="KZV94517.1"/>
    <property type="molecule type" value="Genomic_DNA"/>
</dbReference>
<feature type="compositionally biased region" description="Low complexity" evidence="1">
    <location>
        <begin position="258"/>
        <end position="275"/>
    </location>
</feature>
<dbReference type="Proteomes" id="UP000077266">
    <property type="component" value="Unassembled WGS sequence"/>
</dbReference>
<feature type="compositionally biased region" description="Polar residues" evidence="1">
    <location>
        <begin position="221"/>
        <end position="251"/>
    </location>
</feature>
<dbReference type="InParanoid" id="A0A165J9A5"/>
<evidence type="ECO:0000313" key="4">
    <source>
        <dbReference type="EMBL" id="KZV94517.1"/>
    </source>
</evidence>
<protein>
    <recommendedName>
        <fullName evidence="6">Mid2 domain-containing protein</fullName>
    </recommendedName>
</protein>
<evidence type="ECO:0000256" key="2">
    <source>
        <dbReference type="SAM" id="Phobius"/>
    </source>
</evidence>
<reference evidence="4 5" key="1">
    <citation type="journal article" date="2016" name="Mol. Biol. Evol.">
        <title>Comparative Genomics of Early-Diverging Mushroom-Forming Fungi Provides Insights into the Origins of Lignocellulose Decay Capabilities.</title>
        <authorList>
            <person name="Nagy L.G."/>
            <person name="Riley R."/>
            <person name="Tritt A."/>
            <person name="Adam C."/>
            <person name="Daum C."/>
            <person name="Floudas D."/>
            <person name="Sun H."/>
            <person name="Yadav J.S."/>
            <person name="Pangilinan J."/>
            <person name="Larsson K.H."/>
            <person name="Matsuura K."/>
            <person name="Barry K."/>
            <person name="Labutti K."/>
            <person name="Kuo R."/>
            <person name="Ohm R.A."/>
            <person name="Bhattacharya S.S."/>
            <person name="Shirouzu T."/>
            <person name="Yoshinaga Y."/>
            <person name="Martin F.M."/>
            <person name="Grigoriev I.V."/>
            <person name="Hibbett D.S."/>
        </authorList>
    </citation>
    <scope>NUCLEOTIDE SEQUENCE [LARGE SCALE GENOMIC DNA]</scope>
    <source>
        <strain evidence="4 5">HHB12029</strain>
    </source>
</reference>
<feature type="compositionally biased region" description="Low complexity" evidence="1">
    <location>
        <begin position="331"/>
        <end position="345"/>
    </location>
</feature>
<gene>
    <name evidence="4" type="ORF">EXIGLDRAFT_767047</name>
</gene>
<keyword evidence="3" id="KW-0732">Signal</keyword>
<feature type="region of interest" description="Disordered" evidence="1">
    <location>
        <begin position="323"/>
        <end position="406"/>
    </location>
</feature>
<feature type="compositionally biased region" description="Low complexity" evidence="1">
    <location>
        <begin position="209"/>
        <end position="220"/>
    </location>
</feature>
<feature type="compositionally biased region" description="Low complexity" evidence="1">
    <location>
        <begin position="372"/>
        <end position="388"/>
    </location>
</feature>
<evidence type="ECO:0000313" key="5">
    <source>
        <dbReference type="Proteomes" id="UP000077266"/>
    </source>
</evidence>
<evidence type="ECO:0000256" key="3">
    <source>
        <dbReference type="SAM" id="SignalP"/>
    </source>
</evidence>
<feature type="transmembrane region" description="Helical" evidence="2">
    <location>
        <begin position="279"/>
        <end position="303"/>
    </location>
</feature>
<feature type="region of interest" description="Disordered" evidence="1">
    <location>
        <begin position="170"/>
        <end position="275"/>
    </location>
</feature>
<keyword evidence="2" id="KW-0812">Transmembrane</keyword>
<proteinExistence type="predicted"/>
<feature type="compositionally biased region" description="Low complexity" evidence="1">
    <location>
        <begin position="188"/>
        <end position="202"/>
    </location>
</feature>
<keyword evidence="2" id="KW-0472">Membrane</keyword>
<dbReference type="AlphaFoldDB" id="A0A165J9A5"/>
<organism evidence="4 5">
    <name type="scientific">Exidia glandulosa HHB12029</name>
    <dbReference type="NCBI Taxonomy" id="1314781"/>
    <lineage>
        <taxon>Eukaryota</taxon>
        <taxon>Fungi</taxon>
        <taxon>Dikarya</taxon>
        <taxon>Basidiomycota</taxon>
        <taxon>Agaricomycotina</taxon>
        <taxon>Agaricomycetes</taxon>
        <taxon>Auriculariales</taxon>
        <taxon>Exidiaceae</taxon>
        <taxon>Exidia</taxon>
    </lineage>
</organism>
<evidence type="ECO:0008006" key="6">
    <source>
        <dbReference type="Google" id="ProtNLM"/>
    </source>
</evidence>
<sequence length="406" mass="41350">MCWHLVLSFILFGSAAALTWTLPVVNNDVTSSWTFASLPPHHGIRSDATSGLPCNDDGASKNVMALYAGASAQLDGFGRVIRVRYARNSLGVDGVQFQLRINDILRSSTTASSLSDGSGLGDCVSFVFANNTDPSGVAARYGIQVAVPATVKSGTFLTLIDADVEVPETATMGPNPAMRNIPIEDPPSDISNSQPASSSSPSSSPPPSSSTSTSEDTGSPQVETGASTPPTPDQGSPSSTKAASIPASRTESPGPEASTPGTSLPTDTSTPTTTRSTLAIGPLLAAALGGAAAVAGIGAAVFLCMRWRKHRRHAPIYAAVAQANTSSSQPTGTAWSTGTGSSGLSPYPLTSLRREDPSNGKAVMNGARKAEFSSSSSSPTRSTFSSSFQDTPPAYSAAASGHGGHS</sequence>